<proteinExistence type="predicted"/>
<evidence type="ECO:0000313" key="2">
    <source>
        <dbReference type="Proteomes" id="UP001163603"/>
    </source>
</evidence>
<comment type="caution">
    <text evidence="1">The sequence shown here is derived from an EMBL/GenBank/DDBJ whole genome shotgun (WGS) entry which is preliminary data.</text>
</comment>
<evidence type="ECO:0000313" key="1">
    <source>
        <dbReference type="EMBL" id="KAJ0030913.1"/>
    </source>
</evidence>
<dbReference type="Proteomes" id="UP001163603">
    <property type="component" value="Chromosome 8"/>
</dbReference>
<gene>
    <name evidence="1" type="ORF">Pint_12563</name>
</gene>
<accession>A0ACC0YA35</accession>
<reference evidence="2" key="1">
    <citation type="journal article" date="2023" name="G3 (Bethesda)">
        <title>Genome assembly and association tests identify interacting loci associated with vigor, precocity, and sex in interspecific pistachio rootstocks.</title>
        <authorList>
            <person name="Palmer W."/>
            <person name="Jacygrad E."/>
            <person name="Sagayaradj S."/>
            <person name="Cavanaugh K."/>
            <person name="Han R."/>
            <person name="Bertier L."/>
            <person name="Beede B."/>
            <person name="Kafkas S."/>
            <person name="Golino D."/>
            <person name="Preece J."/>
            <person name="Michelmore R."/>
        </authorList>
    </citation>
    <scope>NUCLEOTIDE SEQUENCE [LARGE SCALE GENOMIC DNA]</scope>
</reference>
<name>A0ACC0YA35_9ROSI</name>
<organism evidence="1 2">
    <name type="scientific">Pistacia integerrima</name>
    <dbReference type="NCBI Taxonomy" id="434235"/>
    <lineage>
        <taxon>Eukaryota</taxon>
        <taxon>Viridiplantae</taxon>
        <taxon>Streptophyta</taxon>
        <taxon>Embryophyta</taxon>
        <taxon>Tracheophyta</taxon>
        <taxon>Spermatophyta</taxon>
        <taxon>Magnoliopsida</taxon>
        <taxon>eudicotyledons</taxon>
        <taxon>Gunneridae</taxon>
        <taxon>Pentapetalae</taxon>
        <taxon>rosids</taxon>
        <taxon>malvids</taxon>
        <taxon>Sapindales</taxon>
        <taxon>Anacardiaceae</taxon>
        <taxon>Pistacia</taxon>
    </lineage>
</organism>
<sequence>MAITSLLFFFALLFSCYLSKTLVYGAAMVTCSVSTKGKFHGLRIASRYGPCSPLAQENSTPDSSETLLKDEVRVRSINSLTSNMYTTLDQDEQKGTGMRLFGAADIGAGNLVVMVGFGTPKQDYPFIFDTGSDVTWMQCKLCSVNCQQTASIYNPAESSTFSNATCSSSPSCNYSINYQDGSYSEGYYIRDTLTVLPNEVFPNFVFGCGQNISHNKFGRAAGLLGLGQKGSNTLLSQTNSKFRKTFCYCLPAADSSRGYLWFGPQSLEACQTSKFTPLVTGPRDSTFYFVNLIGITFGELRLNVSSYFQSSPNTILDSGTVITRLPPSTYSALSSAFRKSMSQYPRAAFLKPNLDTCYNLENYPDVKIPSMVLHFENSVDVNLDSTAVTWRESNSQVCLAFAGSEKEDKLTIIGNHQQRNMNVLELADDRQHAVEMKPLLPTFKSTPLITNQGSSTTWIQCKPCINCYEQEEPIFDPSQSSTFSNSSHQYTQNYHDKSYASGYFAHDALTMSTYEVKDFEFLCARNNSGIFGEVAGVLGIGLSDNSLISQTFSNFLQLFCYCLPPTENSSGFLVFGTTAATTCLPQVSTPLISDPDGYNRYFVNLVGITIGTKTLQISSNDASSLRNTIIDSGTRISRLPPSVYSELRSSFNDLMSKYPVAPKSGLMDTCYNLEGYDQSSIIPPMILHFDNSVDLNLDHNSVVLSETDYKVCLAFAEDTETIIGSHQQRNVNVLYDIVDKKVGFSAGSCGN</sequence>
<protein>
    <submittedName>
        <fullName evidence="1">Uncharacterized protein</fullName>
    </submittedName>
</protein>
<keyword evidence="2" id="KW-1185">Reference proteome</keyword>
<dbReference type="EMBL" id="CM047743">
    <property type="protein sequence ID" value="KAJ0030913.1"/>
    <property type="molecule type" value="Genomic_DNA"/>
</dbReference>